<sequence>MIKGQISKSGAAALVAVLLIGGLIVELGIAGIFISYYFSQSGLGIKLSEEALAAARSGIQDAEIKIIRNKNFIPSPNPYTLTVGERTVQVDVCKDSCAGANKYQITALGMALTKRRQIQAIFYVDDNTGEVKLESEKETAL</sequence>
<dbReference type="EMBL" id="PEVJ01000019">
    <property type="protein sequence ID" value="PIU98560.1"/>
    <property type="molecule type" value="Genomic_DNA"/>
</dbReference>
<comment type="caution">
    <text evidence="2">The sequence shown here is derived from an EMBL/GenBank/DDBJ whole genome shotgun (WGS) entry which is preliminary data.</text>
</comment>
<dbReference type="Proteomes" id="UP000228949">
    <property type="component" value="Unassembled WGS sequence"/>
</dbReference>
<reference evidence="3" key="1">
    <citation type="submission" date="2017-09" db="EMBL/GenBank/DDBJ databases">
        <title>Depth-based differentiation of microbial function through sediment-hosted aquifers and enrichment of novel symbionts in the deep terrestrial subsurface.</title>
        <authorList>
            <person name="Probst A.J."/>
            <person name="Ladd B."/>
            <person name="Jarett J.K."/>
            <person name="Geller-Mcgrath D.E."/>
            <person name="Sieber C.M.K."/>
            <person name="Emerson J.B."/>
            <person name="Anantharaman K."/>
            <person name="Thomas B.C."/>
            <person name="Malmstrom R."/>
            <person name="Stieglmeier M."/>
            <person name="Klingl A."/>
            <person name="Woyke T."/>
            <person name="Ryan C.M."/>
            <person name="Banfield J.F."/>
        </authorList>
    </citation>
    <scope>NUCLEOTIDE SEQUENCE [LARGE SCALE GENOMIC DNA]</scope>
</reference>
<keyword evidence="1" id="KW-1133">Transmembrane helix</keyword>
<feature type="transmembrane region" description="Helical" evidence="1">
    <location>
        <begin position="12"/>
        <end position="38"/>
    </location>
</feature>
<evidence type="ECO:0000256" key="1">
    <source>
        <dbReference type="SAM" id="Phobius"/>
    </source>
</evidence>
<organism evidence="2 3">
    <name type="scientific">Candidatus Wolfebacteria bacterium CG03_land_8_20_14_0_80_40_12</name>
    <dbReference type="NCBI Taxonomy" id="1975069"/>
    <lineage>
        <taxon>Bacteria</taxon>
        <taxon>Candidatus Wolfeibacteriota</taxon>
    </lineage>
</organism>
<keyword evidence="1" id="KW-0472">Membrane</keyword>
<gene>
    <name evidence="2" type="ORF">COS61_00745</name>
</gene>
<keyword evidence="1" id="KW-0812">Transmembrane</keyword>
<proteinExistence type="predicted"/>
<name>A0A2M7B640_9BACT</name>
<protein>
    <submittedName>
        <fullName evidence="2">Uncharacterized protein</fullName>
    </submittedName>
</protein>
<accession>A0A2M7B640</accession>
<evidence type="ECO:0000313" key="2">
    <source>
        <dbReference type="EMBL" id="PIU98560.1"/>
    </source>
</evidence>
<evidence type="ECO:0000313" key="3">
    <source>
        <dbReference type="Proteomes" id="UP000228949"/>
    </source>
</evidence>
<dbReference type="AlphaFoldDB" id="A0A2M7B640"/>